<dbReference type="EnsemblPlants" id="OGLUM02G31010.1">
    <property type="protein sequence ID" value="OGLUM02G31010.1"/>
    <property type="gene ID" value="OGLUM02G31010"/>
</dbReference>
<organism evidence="1">
    <name type="scientific">Oryza glumipatula</name>
    <dbReference type="NCBI Taxonomy" id="40148"/>
    <lineage>
        <taxon>Eukaryota</taxon>
        <taxon>Viridiplantae</taxon>
        <taxon>Streptophyta</taxon>
        <taxon>Embryophyta</taxon>
        <taxon>Tracheophyta</taxon>
        <taxon>Spermatophyta</taxon>
        <taxon>Magnoliopsida</taxon>
        <taxon>Liliopsida</taxon>
        <taxon>Poales</taxon>
        <taxon>Poaceae</taxon>
        <taxon>BOP clade</taxon>
        <taxon>Oryzoideae</taxon>
        <taxon>Oryzeae</taxon>
        <taxon>Oryzinae</taxon>
        <taxon>Oryza</taxon>
    </lineage>
</organism>
<reference evidence="1" key="2">
    <citation type="submission" date="2018-05" db="EMBL/GenBank/DDBJ databases">
        <title>OgluRS3 (Oryza glumaepatula Reference Sequence Version 3).</title>
        <authorList>
            <person name="Zhang J."/>
            <person name="Kudrna D."/>
            <person name="Lee S."/>
            <person name="Talag J."/>
            <person name="Welchert J."/>
            <person name="Wing R.A."/>
        </authorList>
    </citation>
    <scope>NUCLEOTIDE SEQUENCE [LARGE SCALE GENOMIC DNA]</scope>
</reference>
<evidence type="ECO:0000313" key="1">
    <source>
        <dbReference type="EnsemblPlants" id="OGLUM02G31010.1"/>
    </source>
</evidence>
<name>A0A0D9YXF7_9ORYZ</name>
<keyword evidence="2" id="KW-1185">Reference proteome</keyword>
<evidence type="ECO:0000313" key="2">
    <source>
        <dbReference type="Proteomes" id="UP000026961"/>
    </source>
</evidence>
<dbReference type="PANTHER" id="PTHR33984:SF2">
    <property type="entry name" value="OS02G0717600 PROTEIN"/>
    <property type="match status" value="1"/>
</dbReference>
<proteinExistence type="predicted"/>
<dbReference type="STRING" id="40148.A0A0D9YXF7"/>
<protein>
    <submittedName>
        <fullName evidence="1">Uncharacterized protein</fullName>
    </submittedName>
</protein>
<dbReference type="eggNOG" id="ENOG502QV6U">
    <property type="taxonomic scope" value="Eukaryota"/>
</dbReference>
<reference evidence="1" key="1">
    <citation type="submission" date="2015-04" db="UniProtKB">
        <authorList>
            <consortium name="EnsemblPlants"/>
        </authorList>
    </citation>
    <scope>IDENTIFICATION</scope>
</reference>
<dbReference type="Gramene" id="OGLUM02G31010.1">
    <property type="protein sequence ID" value="OGLUM02G31010.1"/>
    <property type="gene ID" value="OGLUM02G31010"/>
</dbReference>
<dbReference type="AlphaFoldDB" id="A0A0D9YXF7"/>
<accession>A0A0D9YXF7</accession>
<sequence>MEHGRRQGVVAIECVAGGSRAEEWGPGSSETVQTGDVVEEILIGVGGRGGPAAHAAPFKGGRAAVQRLLHSAYKRGDTSVEVRVRRPAHAQQLVATSGELLPSPAAGAATTTTARMQACIVPQEAAVGGGGAMMAVVGRSRQYVLRSIRDPNYAVGFVDRMESECIAIRGSRSSRVVCALSKAQLQDGYVAYPWEKKMREALPIPNSSSFLSMLVLPTALDRAASRYNSVEDTLARANAWILSSQSSGVPISFLNVQTEALLTKISGETASATVNSGSLADLPNLANASLYGFEDYHGVDIGVVKAVRVWYTAAAGEMPVEITLEAGDTKLGFAISRTEEGFIYISSVMEDDSGFLAPSTRSGLRDLYREAKRASKLLVISRVSGQKVLPWMVSTSGAIRCFDTVSLSQKLSLHRHALRPILLHLLMWEGKSADAPARPHEPRLPPQPAPYPEFAAGLVRQDSFGGGELPRQDSFAIGELRRQGSYGVELVRQDSFGVELVRQDSFACTEPPPVRRGDLQGRDTAGDTSFRFHNFSLPNNWV</sequence>
<dbReference type="PANTHER" id="PTHR33984">
    <property type="entry name" value="OS02G0717600 PROTEIN"/>
    <property type="match status" value="1"/>
</dbReference>
<dbReference type="HOGENOM" id="CLU_027298_0_0_1"/>
<dbReference type="Proteomes" id="UP000026961">
    <property type="component" value="Chromosome 2"/>
</dbReference>